<dbReference type="EMBL" id="JBHSQV010000172">
    <property type="protein sequence ID" value="MFC5987857.1"/>
    <property type="molecule type" value="Genomic_DNA"/>
</dbReference>
<dbReference type="PANTHER" id="PTHR36849:SF1">
    <property type="entry name" value="CYTOPLASMIC PROTEIN"/>
    <property type="match status" value="1"/>
</dbReference>
<keyword evidence="2" id="KW-1185">Reference proteome</keyword>
<proteinExistence type="predicted"/>
<protein>
    <submittedName>
        <fullName evidence="1">DUF488 domain-containing protein</fullName>
    </submittedName>
</protein>
<gene>
    <name evidence="1" type="ORF">ACFPXP_15735</name>
</gene>
<sequence>MSNIQIKRVYAEALPSDGRRVLVDRLWPRGLTKEQAAVHVWMKEIAPSHELRKWFHHDPAQFDAFKEKYKRELQQDAGKLELLKQLREWEREDILTFVYSAKDPHNNQAILLKQWIENNELDLD</sequence>
<dbReference type="RefSeq" id="WP_379895276.1">
    <property type="nucleotide sequence ID" value="NZ_CBCSCT010000029.1"/>
</dbReference>
<dbReference type="InterPro" id="IPR052552">
    <property type="entry name" value="YeaO-like"/>
</dbReference>
<dbReference type="PANTHER" id="PTHR36849">
    <property type="entry name" value="CYTOPLASMIC PROTEIN-RELATED"/>
    <property type="match status" value="1"/>
</dbReference>
<dbReference type="Pfam" id="PF22752">
    <property type="entry name" value="DUF488-N3i"/>
    <property type="match status" value="1"/>
</dbReference>
<comment type="caution">
    <text evidence="1">The sequence shown here is derived from an EMBL/GenBank/DDBJ whole genome shotgun (WGS) entry which is preliminary data.</text>
</comment>
<reference evidence="2" key="1">
    <citation type="journal article" date="2019" name="Int. J. Syst. Evol. Microbiol.">
        <title>The Global Catalogue of Microorganisms (GCM) 10K type strain sequencing project: providing services to taxonomists for standard genome sequencing and annotation.</title>
        <authorList>
            <consortium name="The Broad Institute Genomics Platform"/>
            <consortium name="The Broad Institute Genome Sequencing Center for Infectious Disease"/>
            <person name="Wu L."/>
            <person name="Ma J."/>
        </authorList>
    </citation>
    <scope>NUCLEOTIDE SEQUENCE [LARGE SCALE GENOMIC DNA]</scope>
    <source>
        <strain evidence="2">CCM 8749</strain>
    </source>
</reference>
<dbReference type="Proteomes" id="UP001596250">
    <property type="component" value="Unassembled WGS sequence"/>
</dbReference>
<accession>A0ABW1IRW5</accession>
<evidence type="ECO:0000313" key="1">
    <source>
        <dbReference type="EMBL" id="MFC5987857.1"/>
    </source>
</evidence>
<name>A0ABW1IRW5_9BACL</name>
<evidence type="ECO:0000313" key="2">
    <source>
        <dbReference type="Proteomes" id="UP001596250"/>
    </source>
</evidence>
<organism evidence="1 2">
    <name type="scientific">Marinicrinis lubricantis</name>
    <dbReference type="NCBI Taxonomy" id="2086470"/>
    <lineage>
        <taxon>Bacteria</taxon>
        <taxon>Bacillati</taxon>
        <taxon>Bacillota</taxon>
        <taxon>Bacilli</taxon>
        <taxon>Bacillales</taxon>
        <taxon>Paenibacillaceae</taxon>
    </lineage>
</organism>